<keyword evidence="1" id="KW-0732">Signal</keyword>
<sequence>MKPFVNSQSRFSALVALTLMSCLLFQTGCATIFQGRTQTIEVTSDPPGAKVFVNGKQMSTTPVDIMLHRKRTVTLRFEKEGYDPYEIRMKRTLSVLLLPNLAVSALFGGFSGKLQGTAAGWGTFAVYGWLLFGTDFLTGSAFEQSPSIIEAKLSEVNKK</sequence>
<evidence type="ECO:0000259" key="2">
    <source>
        <dbReference type="Pfam" id="PF08308"/>
    </source>
</evidence>
<reference evidence="3 4" key="1">
    <citation type="journal article" date="2016" name="Nat. Commun.">
        <title>Thousands of microbial genomes shed light on interconnected biogeochemical processes in an aquifer system.</title>
        <authorList>
            <person name="Anantharaman K."/>
            <person name="Brown C.T."/>
            <person name="Hug L.A."/>
            <person name="Sharon I."/>
            <person name="Castelle C.J."/>
            <person name="Probst A.J."/>
            <person name="Thomas B.C."/>
            <person name="Singh A."/>
            <person name="Wilkins M.J."/>
            <person name="Karaoz U."/>
            <person name="Brodie E.L."/>
            <person name="Williams K.H."/>
            <person name="Hubbard S.S."/>
            <person name="Banfield J.F."/>
        </authorList>
    </citation>
    <scope>NUCLEOTIDE SEQUENCE [LARGE SCALE GENOMIC DNA]</scope>
    <source>
        <strain evidence="4">RIFCSPLOWO2_12_FULL_64_10</strain>
    </source>
</reference>
<protein>
    <recommendedName>
        <fullName evidence="2">PEGA domain-containing protein</fullName>
    </recommendedName>
</protein>
<accession>A0A1F6C4W8</accession>
<comment type="caution">
    <text evidence="3">The sequence shown here is derived from an EMBL/GenBank/DDBJ whole genome shotgun (WGS) entry which is preliminary data.</text>
</comment>
<proteinExistence type="predicted"/>
<dbReference type="AlphaFoldDB" id="A0A1F6C4W8"/>
<dbReference type="EMBL" id="MFKF01000410">
    <property type="protein sequence ID" value="OGG44226.1"/>
    <property type="molecule type" value="Genomic_DNA"/>
</dbReference>
<evidence type="ECO:0000313" key="4">
    <source>
        <dbReference type="Proteomes" id="UP000178606"/>
    </source>
</evidence>
<dbReference type="InterPro" id="IPR013229">
    <property type="entry name" value="PEGA"/>
</dbReference>
<dbReference type="Pfam" id="PF08308">
    <property type="entry name" value="PEGA"/>
    <property type="match status" value="1"/>
</dbReference>
<evidence type="ECO:0000313" key="3">
    <source>
        <dbReference type="EMBL" id="OGG44226.1"/>
    </source>
</evidence>
<dbReference type="PROSITE" id="PS51257">
    <property type="entry name" value="PROKAR_LIPOPROTEIN"/>
    <property type="match status" value="1"/>
</dbReference>
<dbReference type="Proteomes" id="UP000178606">
    <property type="component" value="Unassembled WGS sequence"/>
</dbReference>
<feature type="chain" id="PRO_5009523238" description="PEGA domain-containing protein" evidence="1">
    <location>
        <begin position="31"/>
        <end position="159"/>
    </location>
</feature>
<gene>
    <name evidence="3" type="ORF">A3F84_09515</name>
</gene>
<feature type="signal peptide" evidence="1">
    <location>
        <begin position="1"/>
        <end position="30"/>
    </location>
</feature>
<evidence type="ECO:0000256" key="1">
    <source>
        <dbReference type="SAM" id="SignalP"/>
    </source>
</evidence>
<name>A0A1F6C4W8_HANXR</name>
<feature type="domain" description="PEGA" evidence="2">
    <location>
        <begin position="38"/>
        <end position="89"/>
    </location>
</feature>
<organism evidence="3 4">
    <name type="scientific">Handelsmanbacteria sp. (strain RIFCSPLOWO2_12_FULL_64_10)</name>
    <dbReference type="NCBI Taxonomy" id="1817868"/>
    <lineage>
        <taxon>Bacteria</taxon>
        <taxon>Candidatus Handelsmaniibacteriota</taxon>
    </lineage>
</organism>